<proteinExistence type="inferred from homology"/>
<dbReference type="PROSITE" id="PS00583">
    <property type="entry name" value="PFKB_KINASES_1"/>
    <property type="match status" value="1"/>
</dbReference>
<dbReference type="FunFam" id="3.40.50.620:FF:000028">
    <property type="entry name" value="Bifunctional protein HldE"/>
    <property type="match status" value="1"/>
</dbReference>
<dbReference type="AlphaFoldDB" id="A0A381PLL0"/>
<dbReference type="GO" id="GO:0033786">
    <property type="term" value="F:heptose-1-phosphate adenylyltransferase activity"/>
    <property type="evidence" value="ECO:0007669"/>
    <property type="project" value="TreeGrafter"/>
</dbReference>
<gene>
    <name evidence="16" type="ORF">METZ01_LOCUS19901</name>
</gene>
<dbReference type="EMBL" id="UINC01001001">
    <property type="protein sequence ID" value="SUZ67047.1"/>
    <property type="molecule type" value="Genomic_DNA"/>
</dbReference>
<evidence type="ECO:0000259" key="14">
    <source>
        <dbReference type="Pfam" id="PF00294"/>
    </source>
</evidence>
<comment type="function">
    <text evidence="2">Catalyzes the ADP transfer from ATP to D-glycero-beta-D-manno-heptose 1-phosphate, yielding ADP-D-glycero-beta-D-manno-heptose.</text>
</comment>
<dbReference type="PANTHER" id="PTHR46969:SF1">
    <property type="entry name" value="BIFUNCTIONAL PROTEIN HLDE"/>
    <property type="match status" value="1"/>
</dbReference>
<evidence type="ECO:0000256" key="3">
    <source>
        <dbReference type="ARBA" id="ARBA00004713"/>
    </source>
</evidence>
<feature type="domain" description="Cytidyltransferase-like" evidence="15">
    <location>
        <begin position="343"/>
        <end position="468"/>
    </location>
</feature>
<dbReference type="InterPro" id="IPR004821">
    <property type="entry name" value="Cyt_trans-like"/>
</dbReference>
<reference evidence="16" key="1">
    <citation type="submission" date="2018-05" db="EMBL/GenBank/DDBJ databases">
        <authorList>
            <person name="Lanie J.A."/>
            <person name="Ng W.-L."/>
            <person name="Kazmierczak K.M."/>
            <person name="Andrzejewski T.M."/>
            <person name="Davidsen T.M."/>
            <person name="Wayne K.J."/>
            <person name="Tettelin H."/>
            <person name="Glass J.I."/>
            <person name="Rusch D."/>
            <person name="Podicherti R."/>
            <person name="Tsui H.-C.T."/>
            <person name="Winkler M.E."/>
        </authorList>
    </citation>
    <scope>NUCLEOTIDE SEQUENCE</scope>
</reference>
<evidence type="ECO:0000256" key="1">
    <source>
        <dbReference type="ARBA" id="ARBA00002319"/>
    </source>
</evidence>
<sequence>VTLNIPEFSKANVLVVGDVMLDRYVFGMSSRISPEAPVPVVLEEKTEERPGGAANVALNLSSLGVKTTLVGIVGIDEAGKKIESMLEDTSISCDLERDKEWVTITKTRIQSRGQQLLRIDRETYPNANKTSLLNLSKKYLSSVDVVILSDYGKGSLVDVSNIIKSCKVAGVPVLVDPKGINFEKYSGASLLTPNQMEFEAIVGVCNTDDELVEKSRRIINELNLGALLITRSEKGMLLVESDKDPLFLETKAQEVYDVTGAGDTVIATIASSLARQNNLGSAAKLANLAASLVVRKIGVTSIEPSELRNEIIRLNKDKLGIISASDISKTINEAKSRSEKIVMTNGCFDFIHAGHVAYLQEAKHLGDRLVVAVNDDNSVRRLKGDKRPINKLEDRMIVLAGLSSVDWVVAFSEDTPVNIITLLMPDILVKGGNYDVKDIVGANEVLKNGGEVKTLLFRDGLSSSKIIEEID</sequence>
<dbReference type="CDD" id="cd01172">
    <property type="entry name" value="RfaE_like"/>
    <property type="match status" value="1"/>
</dbReference>
<evidence type="ECO:0000256" key="13">
    <source>
        <dbReference type="ARBA" id="ARBA00047428"/>
    </source>
</evidence>
<name>A0A381PLL0_9ZZZZ</name>
<feature type="domain" description="Carbohydrate kinase PfkB" evidence="14">
    <location>
        <begin position="11"/>
        <end position="304"/>
    </location>
</feature>
<keyword evidence="9" id="KW-0418">Kinase</keyword>
<keyword evidence="11" id="KW-0511">Multifunctional enzyme</keyword>
<organism evidence="16">
    <name type="scientific">marine metagenome</name>
    <dbReference type="NCBI Taxonomy" id="408172"/>
    <lineage>
        <taxon>unclassified sequences</taxon>
        <taxon>metagenomes</taxon>
        <taxon>ecological metagenomes</taxon>
    </lineage>
</organism>
<comment type="pathway">
    <text evidence="3">Bacterial outer membrane biogenesis; LPS core biosynthesis.</text>
</comment>
<dbReference type="HAMAP" id="MF_01603">
    <property type="entry name" value="HldE"/>
    <property type="match status" value="1"/>
</dbReference>
<evidence type="ECO:0000313" key="16">
    <source>
        <dbReference type="EMBL" id="SUZ67047.1"/>
    </source>
</evidence>
<comment type="function">
    <text evidence="1">Catalyzes the phosphorylation of D-glycero-D-manno-heptose 7-phosphate at the C-1 position to selectively form D-glycero-beta-D-manno-heptose-1,7-bisphosphate.</text>
</comment>
<evidence type="ECO:0000256" key="5">
    <source>
        <dbReference type="ARBA" id="ARBA00012519"/>
    </source>
</evidence>
<dbReference type="GO" id="GO:0005524">
    <property type="term" value="F:ATP binding"/>
    <property type="evidence" value="ECO:0007669"/>
    <property type="project" value="UniProtKB-KW"/>
</dbReference>
<dbReference type="NCBIfam" id="TIGR02199">
    <property type="entry name" value="rfaE_dom_II"/>
    <property type="match status" value="1"/>
</dbReference>
<dbReference type="PANTHER" id="PTHR46969">
    <property type="entry name" value="BIFUNCTIONAL PROTEIN HLDE"/>
    <property type="match status" value="1"/>
</dbReference>
<dbReference type="Pfam" id="PF00294">
    <property type="entry name" value="PfkB"/>
    <property type="match status" value="1"/>
</dbReference>
<evidence type="ECO:0000256" key="11">
    <source>
        <dbReference type="ARBA" id="ARBA00023268"/>
    </source>
</evidence>
<dbReference type="UniPathway" id="UPA00958"/>
<dbReference type="Gene3D" id="3.40.1190.20">
    <property type="match status" value="1"/>
</dbReference>
<evidence type="ECO:0000259" key="15">
    <source>
        <dbReference type="Pfam" id="PF01467"/>
    </source>
</evidence>
<dbReference type="GO" id="GO:0033785">
    <property type="term" value="F:heptose 7-phosphate kinase activity"/>
    <property type="evidence" value="ECO:0007669"/>
    <property type="project" value="TreeGrafter"/>
</dbReference>
<evidence type="ECO:0000256" key="2">
    <source>
        <dbReference type="ARBA" id="ARBA00003753"/>
    </source>
</evidence>
<keyword evidence="12" id="KW-0119">Carbohydrate metabolism</keyword>
<comment type="catalytic activity">
    <reaction evidence="13">
        <text>D-glycero-beta-D-manno-heptose 1-phosphate + ATP + H(+) = ADP-D-glycero-beta-D-manno-heptose + diphosphate</text>
        <dbReference type="Rhea" id="RHEA:27465"/>
        <dbReference type="ChEBI" id="CHEBI:15378"/>
        <dbReference type="ChEBI" id="CHEBI:30616"/>
        <dbReference type="ChEBI" id="CHEBI:33019"/>
        <dbReference type="ChEBI" id="CHEBI:59967"/>
        <dbReference type="ChEBI" id="CHEBI:61593"/>
        <dbReference type="EC" id="2.7.7.70"/>
    </reaction>
</comment>
<dbReference type="SUPFAM" id="SSF53613">
    <property type="entry name" value="Ribokinase-like"/>
    <property type="match status" value="1"/>
</dbReference>
<dbReference type="InterPro" id="IPR023030">
    <property type="entry name" value="Bifunc_HldE"/>
</dbReference>
<evidence type="ECO:0000256" key="9">
    <source>
        <dbReference type="ARBA" id="ARBA00022777"/>
    </source>
</evidence>
<dbReference type="InterPro" id="IPR002173">
    <property type="entry name" value="Carboh/pur_kinase_PfkB_CS"/>
</dbReference>
<evidence type="ECO:0000256" key="8">
    <source>
        <dbReference type="ARBA" id="ARBA00022741"/>
    </source>
</evidence>
<keyword evidence="7" id="KW-0548">Nucleotidyltransferase</keyword>
<dbReference type="FunFam" id="3.40.1190.20:FF:000002">
    <property type="entry name" value="Bifunctional protein HldE"/>
    <property type="match status" value="1"/>
</dbReference>
<evidence type="ECO:0000256" key="10">
    <source>
        <dbReference type="ARBA" id="ARBA00022840"/>
    </source>
</evidence>
<dbReference type="InterPro" id="IPR014729">
    <property type="entry name" value="Rossmann-like_a/b/a_fold"/>
</dbReference>
<dbReference type="NCBIfam" id="NF008454">
    <property type="entry name" value="PRK11316.1"/>
    <property type="match status" value="1"/>
</dbReference>
<dbReference type="Gene3D" id="3.40.50.620">
    <property type="entry name" value="HUPs"/>
    <property type="match status" value="1"/>
</dbReference>
<dbReference type="GO" id="GO:0005829">
    <property type="term" value="C:cytosol"/>
    <property type="evidence" value="ECO:0007669"/>
    <property type="project" value="TreeGrafter"/>
</dbReference>
<dbReference type="EC" id="2.7.7.70" evidence="5"/>
<dbReference type="NCBIfam" id="TIGR00125">
    <property type="entry name" value="cyt_tran_rel"/>
    <property type="match status" value="1"/>
</dbReference>
<dbReference type="InterPro" id="IPR011914">
    <property type="entry name" value="RfaE_dom_II"/>
</dbReference>
<dbReference type="SUPFAM" id="SSF52374">
    <property type="entry name" value="Nucleotidylyl transferase"/>
    <property type="match status" value="1"/>
</dbReference>
<accession>A0A381PLL0</accession>
<evidence type="ECO:0000256" key="4">
    <source>
        <dbReference type="ARBA" id="ARBA00011738"/>
    </source>
</evidence>
<dbReference type="Pfam" id="PF01467">
    <property type="entry name" value="CTP_transf_like"/>
    <property type="match status" value="1"/>
</dbReference>
<dbReference type="NCBIfam" id="TIGR02198">
    <property type="entry name" value="rfaE_dom_I"/>
    <property type="match status" value="1"/>
</dbReference>
<comment type="subunit">
    <text evidence="4">Homodimer.</text>
</comment>
<evidence type="ECO:0000256" key="6">
    <source>
        <dbReference type="ARBA" id="ARBA00022679"/>
    </source>
</evidence>
<dbReference type="InterPro" id="IPR011611">
    <property type="entry name" value="PfkB_dom"/>
</dbReference>
<dbReference type="InterPro" id="IPR011913">
    <property type="entry name" value="RfaE_dom_I"/>
</dbReference>
<evidence type="ECO:0000256" key="7">
    <source>
        <dbReference type="ARBA" id="ARBA00022695"/>
    </source>
</evidence>
<evidence type="ECO:0000256" key="12">
    <source>
        <dbReference type="ARBA" id="ARBA00023277"/>
    </source>
</evidence>
<dbReference type="InterPro" id="IPR029056">
    <property type="entry name" value="Ribokinase-like"/>
</dbReference>
<dbReference type="GO" id="GO:0016773">
    <property type="term" value="F:phosphotransferase activity, alcohol group as acceptor"/>
    <property type="evidence" value="ECO:0007669"/>
    <property type="project" value="InterPro"/>
</dbReference>
<feature type="non-terminal residue" evidence="16">
    <location>
        <position position="1"/>
    </location>
</feature>
<keyword evidence="10" id="KW-0067">ATP-binding</keyword>
<protein>
    <recommendedName>
        <fullName evidence="5">D-glycero-beta-D-manno-heptose 1-phosphate adenylyltransferase</fullName>
        <ecNumber evidence="5">2.7.7.70</ecNumber>
    </recommendedName>
</protein>
<keyword evidence="8" id="KW-0547">Nucleotide-binding</keyword>
<dbReference type="GO" id="GO:0009244">
    <property type="term" value="P:lipopolysaccharide core region biosynthetic process"/>
    <property type="evidence" value="ECO:0007669"/>
    <property type="project" value="UniProtKB-UniPathway"/>
</dbReference>
<keyword evidence="6" id="KW-0808">Transferase</keyword>